<dbReference type="Proteomes" id="UP001139095">
    <property type="component" value="Unassembled WGS sequence"/>
</dbReference>
<dbReference type="Gene3D" id="3.30.450.220">
    <property type="entry name" value="LuxQ periplasmic domain, N-terminal subdomain"/>
    <property type="match status" value="1"/>
</dbReference>
<organism evidence="2 3">
    <name type="scientific">Marinomonas algarum</name>
    <dbReference type="NCBI Taxonomy" id="2883105"/>
    <lineage>
        <taxon>Bacteria</taxon>
        <taxon>Pseudomonadati</taxon>
        <taxon>Pseudomonadota</taxon>
        <taxon>Gammaproteobacteria</taxon>
        <taxon>Oceanospirillales</taxon>
        <taxon>Oceanospirillaceae</taxon>
        <taxon>Marinomonas</taxon>
    </lineage>
</organism>
<evidence type="ECO:0000256" key="1">
    <source>
        <dbReference type="SAM" id="Phobius"/>
    </source>
</evidence>
<keyword evidence="1" id="KW-0472">Membrane</keyword>
<comment type="caution">
    <text evidence="2">The sequence shown here is derived from an EMBL/GenBank/DDBJ whole genome shotgun (WGS) entry which is preliminary data.</text>
</comment>
<proteinExistence type="predicted"/>
<keyword evidence="3" id="KW-1185">Reference proteome</keyword>
<keyword evidence="1" id="KW-1133">Transmembrane helix</keyword>
<dbReference type="EMBL" id="JAJATW010000009">
    <property type="protein sequence ID" value="MCB5161803.1"/>
    <property type="molecule type" value="Genomic_DNA"/>
</dbReference>
<gene>
    <name evidence="2" type="ORF">LG368_07805</name>
</gene>
<feature type="transmembrane region" description="Helical" evidence="1">
    <location>
        <begin position="253"/>
        <end position="270"/>
    </location>
</feature>
<evidence type="ECO:0000313" key="3">
    <source>
        <dbReference type="Proteomes" id="UP001139095"/>
    </source>
</evidence>
<dbReference type="RefSeq" id="WP_226754169.1">
    <property type="nucleotide sequence ID" value="NZ_JAJATW010000009.1"/>
</dbReference>
<evidence type="ECO:0000313" key="2">
    <source>
        <dbReference type="EMBL" id="MCB5161803.1"/>
    </source>
</evidence>
<feature type="transmembrane region" description="Helical" evidence="1">
    <location>
        <begin position="16"/>
        <end position="35"/>
    </location>
</feature>
<dbReference type="Gene3D" id="3.30.450.20">
    <property type="entry name" value="PAS domain"/>
    <property type="match status" value="1"/>
</dbReference>
<dbReference type="InterPro" id="IPR043056">
    <property type="entry name" value="LuxQ-periplasm_N"/>
</dbReference>
<accession>A0A9X1LEP9</accession>
<sequence>MAVVTVSLQKRLQQTALGLVLMAFIAITLSSLYFIEVQNGKAEEQKLALKHQIVEQAFNSYLTRAEAEMTFIGQDLALRRYEEERALDVLFGHHEVLFFGGLDFFYIEWRNGEHAMDPRARLFTEVEFDRILKNALLNQWVSVVTKDGASLLVLKTQLLSANQQSMGSLYGFIALNDNLTLGSELLQSAQVSQVSVYDTTHKRLLMEETVGGVDLSGAVLRSSLPLQSAIQGTLQLDIVQQHDFASNSVPKSVPLLLIASAIFACFYFFLSRAFKTFLFQPLARLALDEEQGVLPFYELQTLQQQGLQHKEAIQNKQARFTLLAESVHSAVIFCNEVAQIELMNGEAEQLFPEASDARTLFDFMPIVCHQAIQSALKGDVGVTFTLTMNEVGSIYQWQAYSYYNENRFRSVLLIGRNVTEETRLSWQLEQLQPLSTAVLKKADTDALISELSYLVQLPEAINDRHIKGWLTLLLSVLSDIRTPVFSDDESDGRAYYPLGDVFAEESAQVMAAMGSEANRVILECSAEMGQRKVEVDAHFRGLIRVLLMMAMSNDMAERRLTVQSDGPELEMTVMNDMAFRPLFFWIIETLLTPMGGQYTVLQNNALRLNTVVKEWLEEADLVSSVSSGPSMHGQVVAWITNDYPHAEEVEAMLLRFGLIVEMYESSHRFFTQPNTKALYAAVFIGCDTNTAAQAEMTSALRQKHQGEKLPIIWLNSTHTAKEDRNVLTLKGCCFDYNLHKALKQALALPPIPFRVESDQEMTWLVVGGSRVAKAIWYASLAKFEVTTQWLDDLSDDASVFSYYGNAQVILLEPQPSHLLVSIQYALPNIRFFSVQRWQGMPDNVVLSAMEQPYSNEKISEFAKMLMRYNKDPSGMTNQQ</sequence>
<dbReference type="AlphaFoldDB" id="A0A9X1LEP9"/>
<protein>
    <submittedName>
        <fullName evidence="2">Uncharacterized protein</fullName>
    </submittedName>
</protein>
<reference evidence="2" key="1">
    <citation type="submission" date="2021-10" db="EMBL/GenBank/DDBJ databases">
        <title>Marinomonas pontica sp. nov., isolated from the Black Sea.</title>
        <authorList>
            <person name="Zhao L.-H."/>
            <person name="Xue J.-H."/>
        </authorList>
    </citation>
    <scope>NUCLEOTIDE SEQUENCE</scope>
    <source>
        <strain evidence="2">E8</strain>
    </source>
</reference>
<name>A0A9X1LEP9_9GAMM</name>
<keyword evidence="1" id="KW-0812">Transmembrane</keyword>